<feature type="transmembrane region" description="Helical" evidence="2">
    <location>
        <begin position="41"/>
        <end position="62"/>
    </location>
</feature>
<sequence>MQPTPVKINKSSSGQNEPTKNILNLNGSSGKPAPSDKTKKYLWLLLALVLIEAGGLAALYLVKPISPYFKLLPPNTIVSSYFNQTALAELVKKNTDWPPINWGNNELKTWLAKTRIEGPGQILTLFEDQMALAASPNSIWLILATIRVSGNDFQQARNAVEQSLKQNYNLISDSYRQITIIQVKPLTQNKGSLFYGQARGYFMLANDKALIKITIDKIIK</sequence>
<protein>
    <submittedName>
        <fullName evidence="3">Uncharacterized protein</fullName>
    </submittedName>
</protein>
<reference evidence="3 4" key="1">
    <citation type="journal article" date="2016" name="Nat. Commun.">
        <title>Thousands of microbial genomes shed light on interconnected biogeochemical processes in an aquifer system.</title>
        <authorList>
            <person name="Anantharaman K."/>
            <person name="Brown C.T."/>
            <person name="Hug L.A."/>
            <person name="Sharon I."/>
            <person name="Castelle C.J."/>
            <person name="Probst A.J."/>
            <person name="Thomas B.C."/>
            <person name="Singh A."/>
            <person name="Wilkins M.J."/>
            <person name="Karaoz U."/>
            <person name="Brodie E.L."/>
            <person name="Williams K.H."/>
            <person name="Hubbard S.S."/>
            <person name="Banfield J.F."/>
        </authorList>
    </citation>
    <scope>NUCLEOTIDE SEQUENCE [LARGE SCALE GENOMIC DNA]</scope>
</reference>
<evidence type="ECO:0000313" key="4">
    <source>
        <dbReference type="Proteomes" id="UP000178501"/>
    </source>
</evidence>
<comment type="caution">
    <text evidence="3">The sequence shown here is derived from an EMBL/GenBank/DDBJ whole genome shotgun (WGS) entry which is preliminary data.</text>
</comment>
<dbReference type="Proteomes" id="UP000178501">
    <property type="component" value="Unassembled WGS sequence"/>
</dbReference>
<keyword evidence="2" id="KW-0472">Membrane</keyword>
<dbReference type="EMBL" id="MHIK01000066">
    <property type="protein sequence ID" value="OGY50167.1"/>
    <property type="molecule type" value="Genomic_DNA"/>
</dbReference>
<name>A0A1G1YFA6_9BACT</name>
<gene>
    <name evidence="3" type="ORF">A3J65_02535</name>
</gene>
<organism evidence="3 4">
    <name type="scientific">Candidatus Buchananbacteria bacterium RIFCSPHIGHO2_02_FULL_45_11b</name>
    <dbReference type="NCBI Taxonomy" id="1797541"/>
    <lineage>
        <taxon>Bacteria</taxon>
        <taxon>Candidatus Buchananiibacteriota</taxon>
    </lineage>
</organism>
<dbReference type="AlphaFoldDB" id="A0A1G1YFA6"/>
<evidence type="ECO:0000313" key="3">
    <source>
        <dbReference type="EMBL" id="OGY50167.1"/>
    </source>
</evidence>
<accession>A0A1G1YFA6</accession>
<feature type="region of interest" description="Disordered" evidence="1">
    <location>
        <begin position="1"/>
        <end position="34"/>
    </location>
</feature>
<feature type="compositionally biased region" description="Polar residues" evidence="1">
    <location>
        <begin position="1"/>
        <end position="29"/>
    </location>
</feature>
<keyword evidence="2" id="KW-0812">Transmembrane</keyword>
<proteinExistence type="predicted"/>
<evidence type="ECO:0000256" key="2">
    <source>
        <dbReference type="SAM" id="Phobius"/>
    </source>
</evidence>
<keyword evidence="2" id="KW-1133">Transmembrane helix</keyword>
<evidence type="ECO:0000256" key="1">
    <source>
        <dbReference type="SAM" id="MobiDB-lite"/>
    </source>
</evidence>